<dbReference type="AlphaFoldDB" id="A0AAE9CU33"/>
<evidence type="ECO:0000313" key="1">
    <source>
        <dbReference type="EMBL" id="ULT80541.1"/>
    </source>
</evidence>
<organism evidence="1 2">
    <name type="scientific">Caenorhabditis briggsae</name>
    <dbReference type="NCBI Taxonomy" id="6238"/>
    <lineage>
        <taxon>Eukaryota</taxon>
        <taxon>Metazoa</taxon>
        <taxon>Ecdysozoa</taxon>
        <taxon>Nematoda</taxon>
        <taxon>Chromadorea</taxon>
        <taxon>Rhabditida</taxon>
        <taxon>Rhabditina</taxon>
        <taxon>Rhabditomorpha</taxon>
        <taxon>Rhabditoidea</taxon>
        <taxon>Rhabditidae</taxon>
        <taxon>Peloderinae</taxon>
        <taxon>Caenorhabditis</taxon>
    </lineage>
</organism>
<reference evidence="1 2" key="1">
    <citation type="submission" date="2022-05" db="EMBL/GenBank/DDBJ databases">
        <title>Chromosome-level reference genomes for two strains of Caenorhabditis briggsae: an improved platform for comparative genomics.</title>
        <authorList>
            <person name="Stevens L."/>
            <person name="Andersen E.C."/>
        </authorList>
    </citation>
    <scope>NUCLEOTIDE SEQUENCE [LARGE SCALE GENOMIC DNA]</scope>
    <source>
        <strain evidence="1">QX1410_ONT</strain>
        <tissue evidence="1">Whole-organism</tissue>
    </source>
</reference>
<proteinExistence type="predicted"/>
<gene>
    <name evidence="1" type="ORF">L3Y34_010843</name>
</gene>
<dbReference type="EMBL" id="CP090896">
    <property type="protein sequence ID" value="ULT80541.1"/>
    <property type="molecule type" value="Genomic_DNA"/>
</dbReference>
<dbReference type="Proteomes" id="UP000827892">
    <property type="component" value="Chromosome X"/>
</dbReference>
<protein>
    <submittedName>
        <fullName evidence="1">Uncharacterized protein</fullName>
    </submittedName>
</protein>
<sequence>MIPNDSSKMRACCCYHYTPHLPTIADTSPWRVGPQCGVGVRRTPSNPDVYYDVLELLEHLDVYEFFESFKVCDCYKPQKALIVIRRQYEEQILRETY</sequence>
<accession>A0AAE9CU33</accession>
<evidence type="ECO:0000313" key="2">
    <source>
        <dbReference type="Proteomes" id="UP000827892"/>
    </source>
</evidence>
<name>A0AAE9CU33_CAEBR</name>